<feature type="region of interest" description="Disordered" evidence="1">
    <location>
        <begin position="297"/>
        <end position="327"/>
    </location>
</feature>
<gene>
    <name evidence="2" type="ORF">VNI00_017453</name>
</gene>
<comment type="caution">
    <text evidence="2">The sequence shown here is derived from an EMBL/GenBank/DDBJ whole genome shotgun (WGS) entry which is preliminary data.</text>
</comment>
<evidence type="ECO:0000256" key="1">
    <source>
        <dbReference type="SAM" id="MobiDB-lite"/>
    </source>
</evidence>
<feature type="compositionally biased region" description="Acidic residues" evidence="1">
    <location>
        <begin position="311"/>
        <end position="321"/>
    </location>
</feature>
<dbReference type="EMBL" id="JAYKXP010000172">
    <property type="protein sequence ID" value="KAK7021350.1"/>
    <property type="molecule type" value="Genomic_DNA"/>
</dbReference>
<organism evidence="2 3">
    <name type="scientific">Paramarasmius palmivorus</name>
    <dbReference type="NCBI Taxonomy" id="297713"/>
    <lineage>
        <taxon>Eukaryota</taxon>
        <taxon>Fungi</taxon>
        <taxon>Dikarya</taxon>
        <taxon>Basidiomycota</taxon>
        <taxon>Agaricomycotina</taxon>
        <taxon>Agaricomycetes</taxon>
        <taxon>Agaricomycetidae</taxon>
        <taxon>Agaricales</taxon>
        <taxon>Marasmiineae</taxon>
        <taxon>Marasmiaceae</taxon>
        <taxon>Paramarasmius</taxon>
    </lineage>
</organism>
<dbReference type="Proteomes" id="UP001383192">
    <property type="component" value="Unassembled WGS sequence"/>
</dbReference>
<evidence type="ECO:0000313" key="2">
    <source>
        <dbReference type="EMBL" id="KAK7021350.1"/>
    </source>
</evidence>
<keyword evidence="3" id="KW-1185">Reference proteome</keyword>
<reference evidence="2 3" key="1">
    <citation type="submission" date="2024-01" db="EMBL/GenBank/DDBJ databases">
        <title>A draft genome for a cacao thread blight-causing isolate of Paramarasmius palmivorus.</title>
        <authorList>
            <person name="Baruah I.K."/>
            <person name="Bukari Y."/>
            <person name="Amoako-Attah I."/>
            <person name="Meinhardt L.W."/>
            <person name="Bailey B.A."/>
            <person name="Cohen S.P."/>
        </authorList>
    </citation>
    <scope>NUCLEOTIDE SEQUENCE [LARGE SCALE GENOMIC DNA]</scope>
    <source>
        <strain evidence="2 3">GH-12</strain>
    </source>
</reference>
<evidence type="ECO:0000313" key="3">
    <source>
        <dbReference type="Proteomes" id="UP001383192"/>
    </source>
</evidence>
<proteinExistence type="predicted"/>
<sequence length="345" mass="38949">MEPSASVVKWKKDNEGLWRRVSLGYITEKVLDFLDDLGFNVVYSATQFREITFSKGKGRLQGCYDILHPALYDQIFVAGGMTRFSLDLDLAWSTNDLAIIVSFNESARIWLSQAHRIFNTVDDIHDIENCFLATLIVDLSVTPDCAGSSCSYHSESFDQVDDPDTKSPVYLFVQPPPTRLSEVDAWLNSQVFFWSYDENGTTQITEHIQRCLGLPKLTLGTPRILLRSWRKYVYDAVYTWQVARGFDPTTSDFARSLGFSTYQAVSNNDLSASREDFNAEPTMSRIAEALNNVQSDIADSPTLIEDKESESSSEGDQEPESESFMSKFQSTLSWWQATSDIPAFG</sequence>
<name>A0AAW0B5F6_9AGAR</name>
<protein>
    <submittedName>
        <fullName evidence="2">Uncharacterized protein</fullName>
    </submittedName>
</protein>
<dbReference type="AlphaFoldDB" id="A0AAW0B5F6"/>
<accession>A0AAW0B5F6</accession>